<reference evidence="1 2" key="1">
    <citation type="journal article" date="2020" name="ISME J.">
        <title>Uncovering the hidden diversity of litter-decomposition mechanisms in mushroom-forming fungi.</title>
        <authorList>
            <person name="Floudas D."/>
            <person name="Bentzer J."/>
            <person name="Ahren D."/>
            <person name="Johansson T."/>
            <person name="Persson P."/>
            <person name="Tunlid A."/>
        </authorList>
    </citation>
    <scope>NUCLEOTIDE SEQUENCE [LARGE SCALE GENOMIC DNA]</scope>
    <source>
        <strain evidence="1 2">CBS 291.85</strain>
    </source>
</reference>
<name>A0A8H5D242_9AGAR</name>
<dbReference type="OrthoDB" id="2836053at2759"/>
<proteinExistence type="predicted"/>
<evidence type="ECO:0000313" key="1">
    <source>
        <dbReference type="EMBL" id="KAF5351316.1"/>
    </source>
</evidence>
<dbReference type="Proteomes" id="UP000559256">
    <property type="component" value="Unassembled WGS sequence"/>
</dbReference>
<protein>
    <submittedName>
        <fullName evidence="1">Uncharacterized protein</fullName>
    </submittedName>
</protein>
<comment type="caution">
    <text evidence="1">The sequence shown here is derived from an EMBL/GenBank/DDBJ whole genome shotgun (WGS) entry which is preliminary data.</text>
</comment>
<dbReference type="EMBL" id="JAACJM010000071">
    <property type="protein sequence ID" value="KAF5351316.1"/>
    <property type="molecule type" value="Genomic_DNA"/>
</dbReference>
<accession>A0A8H5D242</accession>
<sequence>MATSTSTIITPYLPVELIHLIILTFWNTPSTSLSSKDRATFMKSSLLVSSTWQAVFLEIVSRDFYIPDTDYAHKLLDALKDHHLLPFKSTTLSPESSPMTTLVNILPTRCSRITFQYTQTVHKISRSVILDCKPLSSESFCSPSCTSPSCSSMTRARVQLAYRILQTDDKLCCSIAATGSELDHLTHKREQWRRAIQARTTKDAREALNLHPIHANSSFVRRVLHFVSGGNTTRLVRLKRPCDIDTSMELDLQDQLDWLLDIQRKQELSEDQELEKGFLEKWIWLIGEEKEVTLTDLRVN</sequence>
<evidence type="ECO:0000313" key="2">
    <source>
        <dbReference type="Proteomes" id="UP000559256"/>
    </source>
</evidence>
<organism evidence="1 2">
    <name type="scientific">Tetrapyrgos nigripes</name>
    <dbReference type="NCBI Taxonomy" id="182062"/>
    <lineage>
        <taxon>Eukaryota</taxon>
        <taxon>Fungi</taxon>
        <taxon>Dikarya</taxon>
        <taxon>Basidiomycota</taxon>
        <taxon>Agaricomycotina</taxon>
        <taxon>Agaricomycetes</taxon>
        <taxon>Agaricomycetidae</taxon>
        <taxon>Agaricales</taxon>
        <taxon>Marasmiineae</taxon>
        <taxon>Marasmiaceae</taxon>
        <taxon>Tetrapyrgos</taxon>
    </lineage>
</organism>
<keyword evidence="2" id="KW-1185">Reference proteome</keyword>
<gene>
    <name evidence="1" type="ORF">D9758_008069</name>
</gene>
<dbReference type="AlphaFoldDB" id="A0A8H5D242"/>